<dbReference type="Proteomes" id="UP000034164">
    <property type="component" value="Unassembled WGS sequence"/>
</dbReference>
<evidence type="ECO:0000256" key="6">
    <source>
        <dbReference type="ARBA" id="ARBA00019973"/>
    </source>
</evidence>
<dbReference type="SUPFAM" id="SSF56112">
    <property type="entry name" value="Protein kinase-like (PK-like)"/>
    <property type="match status" value="1"/>
</dbReference>
<dbReference type="InterPro" id="IPR000719">
    <property type="entry name" value="Prot_kinase_dom"/>
</dbReference>
<dbReference type="Gene3D" id="1.10.510.10">
    <property type="entry name" value="Transferase(Phosphotransferase) domain 1"/>
    <property type="match status" value="1"/>
</dbReference>
<evidence type="ECO:0000256" key="9">
    <source>
        <dbReference type="ARBA" id="ARBA00033194"/>
    </source>
</evidence>
<dbReference type="OrthoDB" id="1668230at2759"/>
<feature type="domain" description="Protein kinase" evidence="13">
    <location>
        <begin position="91"/>
        <end position="369"/>
    </location>
</feature>
<accession>A0A0G2I3L6</accession>
<evidence type="ECO:0000256" key="8">
    <source>
        <dbReference type="ARBA" id="ARBA00030980"/>
    </source>
</evidence>
<protein>
    <recommendedName>
        <fullName evidence="6">EKC/KEOPS complex subunit BUD32</fullName>
        <ecNumber evidence="4">2.7.11.1</ecNumber>
    </recommendedName>
    <alternativeName>
        <fullName evidence="8 9">Atypical Serine/threonine protein kinase BUD32</fullName>
    </alternativeName>
    <alternativeName>
        <fullName evidence="5">EKC/KEOPS complex subunit bud32</fullName>
    </alternativeName>
</protein>
<organism evidence="14 15">
    <name type="scientific">[Emmonsia] crescens</name>
    <dbReference type="NCBI Taxonomy" id="73230"/>
    <lineage>
        <taxon>Eukaryota</taxon>
        <taxon>Fungi</taxon>
        <taxon>Dikarya</taxon>
        <taxon>Ascomycota</taxon>
        <taxon>Pezizomycotina</taxon>
        <taxon>Eurotiomycetes</taxon>
        <taxon>Eurotiomycetidae</taxon>
        <taxon>Onygenales</taxon>
        <taxon>Ajellomycetaceae</taxon>
        <taxon>Emergomyces</taxon>
    </lineage>
</organism>
<evidence type="ECO:0000256" key="2">
    <source>
        <dbReference type="ARBA" id="ARBA00004574"/>
    </source>
</evidence>
<dbReference type="Pfam" id="PF00069">
    <property type="entry name" value="Pkinase"/>
    <property type="match status" value="1"/>
</dbReference>
<sequence>MLTFTHPLRWPIWSTLWCFISVFARGIVRPFQFRLHGSAEPGFEDVEQYTSIEKEIQHHAKPTPLKDSQTHMEENRAVSRNESSELVAYDPLIKDVLDHGSTSIITRIKPGVVLKSPRYSWWHSPTAESHDSVKHIKHSFNVEEQILGVLGDHPRIIKFLGPSENPRGLLFVEANAGNLQTYLDHRSGVINTILSLQWCSQAAEAIQYIHQKGVIHSDLRPENYLLHRNSDGILNLLLSDFGGSTSGVIDGGHLPDSGFFNPRKPWVSTKATDTFSLGSVFYTVMTGHWPYKSSGPFGSLKEKLSYGEKVDELFSLGMFPQVEGLIGGDIIQGCWMEQYGEVETIVRDLGIIFKEISLQAERNGSVESS</sequence>
<dbReference type="EMBL" id="LCZI01000719">
    <property type="protein sequence ID" value="KKZ64963.1"/>
    <property type="molecule type" value="Genomic_DNA"/>
</dbReference>
<dbReference type="AlphaFoldDB" id="A0A0G2I3L6"/>
<dbReference type="InterPro" id="IPR008266">
    <property type="entry name" value="Tyr_kinase_AS"/>
</dbReference>
<dbReference type="PROSITE" id="PS00109">
    <property type="entry name" value="PROTEIN_KINASE_TYR"/>
    <property type="match status" value="1"/>
</dbReference>
<dbReference type="EC" id="2.7.11.1" evidence="4"/>
<name>A0A0G2I3L6_9EURO</name>
<evidence type="ECO:0000256" key="1">
    <source>
        <dbReference type="ARBA" id="ARBA00003747"/>
    </source>
</evidence>
<keyword evidence="7" id="KW-0158">Chromosome</keyword>
<proteinExistence type="predicted"/>
<evidence type="ECO:0000256" key="7">
    <source>
        <dbReference type="ARBA" id="ARBA00022895"/>
    </source>
</evidence>
<comment type="caution">
    <text evidence="14">The sequence shown here is derived from an EMBL/GenBank/DDBJ whole genome shotgun (WGS) entry which is preliminary data.</text>
</comment>
<dbReference type="PANTHER" id="PTHR44167">
    <property type="entry name" value="OVARIAN-SPECIFIC SERINE/THREONINE-PROTEIN KINASE LOK-RELATED"/>
    <property type="match status" value="1"/>
</dbReference>
<evidence type="ECO:0000313" key="14">
    <source>
        <dbReference type="EMBL" id="KKZ64963.1"/>
    </source>
</evidence>
<feature type="compositionally biased region" description="Basic and acidic residues" evidence="12">
    <location>
        <begin position="68"/>
        <end position="82"/>
    </location>
</feature>
<comment type="subcellular location">
    <subcellularLocation>
        <location evidence="2">Chromosome</location>
        <location evidence="2">Telomere</location>
    </subcellularLocation>
</comment>
<dbReference type="GO" id="GO:0000781">
    <property type="term" value="C:chromosome, telomeric region"/>
    <property type="evidence" value="ECO:0007669"/>
    <property type="project" value="UniProtKB-SubCell"/>
</dbReference>
<evidence type="ECO:0000256" key="4">
    <source>
        <dbReference type="ARBA" id="ARBA00012513"/>
    </source>
</evidence>
<evidence type="ECO:0000256" key="10">
    <source>
        <dbReference type="ARBA" id="ARBA00047899"/>
    </source>
</evidence>
<feature type="region of interest" description="Disordered" evidence="12">
    <location>
        <begin position="59"/>
        <end position="82"/>
    </location>
</feature>
<dbReference type="GO" id="GO:0005524">
    <property type="term" value="F:ATP binding"/>
    <property type="evidence" value="ECO:0007669"/>
    <property type="project" value="InterPro"/>
</dbReference>
<gene>
    <name evidence="14" type="ORF">EMCG_09133</name>
</gene>
<comment type="subunit">
    <text evidence="3">Component of the EKC/KEOPS complex composed of at least BUD32, CGI121, GON7, KAE1 and PCC1; the whole complex dimerizes.</text>
</comment>
<dbReference type="PROSITE" id="PS50011">
    <property type="entry name" value="PROTEIN_KINASE_DOM"/>
    <property type="match status" value="1"/>
</dbReference>
<dbReference type="GO" id="GO:0005634">
    <property type="term" value="C:nucleus"/>
    <property type="evidence" value="ECO:0007669"/>
    <property type="project" value="TreeGrafter"/>
</dbReference>
<dbReference type="CDD" id="cd00180">
    <property type="entry name" value="PKc"/>
    <property type="match status" value="1"/>
</dbReference>
<dbReference type="InterPro" id="IPR011009">
    <property type="entry name" value="Kinase-like_dom_sf"/>
</dbReference>
<comment type="catalytic activity">
    <reaction evidence="11">
        <text>L-seryl-[protein] + ATP = O-phospho-L-seryl-[protein] + ADP + H(+)</text>
        <dbReference type="Rhea" id="RHEA:17989"/>
        <dbReference type="Rhea" id="RHEA-COMP:9863"/>
        <dbReference type="Rhea" id="RHEA-COMP:11604"/>
        <dbReference type="ChEBI" id="CHEBI:15378"/>
        <dbReference type="ChEBI" id="CHEBI:29999"/>
        <dbReference type="ChEBI" id="CHEBI:30616"/>
        <dbReference type="ChEBI" id="CHEBI:83421"/>
        <dbReference type="ChEBI" id="CHEBI:456216"/>
        <dbReference type="EC" id="2.7.11.1"/>
    </reaction>
</comment>
<evidence type="ECO:0000256" key="11">
    <source>
        <dbReference type="ARBA" id="ARBA00048679"/>
    </source>
</evidence>
<evidence type="ECO:0000256" key="12">
    <source>
        <dbReference type="SAM" id="MobiDB-lite"/>
    </source>
</evidence>
<comment type="function">
    <text evidence="1">Component of the EKC/KEOPS complex that is required for the formation of a threonylcarbamoyl group on adenosine at position 37 (t(6)A37) in tRNAs that read codons beginning with adenine. The complex is probably involved in the transfer of the threonylcarbamoyl moiety of threonylcarbamoyl-AMP (TC-AMP) to the N6 group of A37. BUD32 has ATPase activity in the context of the EKC/KEOPS complex and likely plays a supporting role to the catalytic subunit KAE1. The EKC/KEOPS complex also promotes both telomere uncapping and telomere elongation. The complex is required for efficient recruitment of transcriptional coactivators.</text>
</comment>
<keyword evidence="7" id="KW-0779">Telomere</keyword>
<evidence type="ECO:0000256" key="3">
    <source>
        <dbReference type="ARBA" id="ARBA00011534"/>
    </source>
</evidence>
<evidence type="ECO:0000256" key="5">
    <source>
        <dbReference type="ARBA" id="ARBA00013948"/>
    </source>
</evidence>
<comment type="catalytic activity">
    <reaction evidence="10">
        <text>L-threonyl-[protein] + ATP = O-phospho-L-threonyl-[protein] + ADP + H(+)</text>
        <dbReference type="Rhea" id="RHEA:46608"/>
        <dbReference type="Rhea" id="RHEA-COMP:11060"/>
        <dbReference type="Rhea" id="RHEA-COMP:11605"/>
        <dbReference type="ChEBI" id="CHEBI:15378"/>
        <dbReference type="ChEBI" id="CHEBI:30013"/>
        <dbReference type="ChEBI" id="CHEBI:30616"/>
        <dbReference type="ChEBI" id="CHEBI:61977"/>
        <dbReference type="ChEBI" id="CHEBI:456216"/>
        <dbReference type="EC" id="2.7.11.1"/>
    </reaction>
</comment>
<dbReference type="GO" id="GO:0044773">
    <property type="term" value="P:mitotic DNA damage checkpoint signaling"/>
    <property type="evidence" value="ECO:0007669"/>
    <property type="project" value="TreeGrafter"/>
</dbReference>
<dbReference type="PANTHER" id="PTHR44167:SF24">
    <property type="entry name" value="SERINE_THREONINE-PROTEIN KINASE CHK2"/>
    <property type="match status" value="1"/>
</dbReference>
<evidence type="ECO:0000259" key="13">
    <source>
        <dbReference type="PROSITE" id="PS50011"/>
    </source>
</evidence>
<dbReference type="VEuPathDB" id="FungiDB:EMCG_09133"/>
<dbReference type="GO" id="GO:0004674">
    <property type="term" value="F:protein serine/threonine kinase activity"/>
    <property type="evidence" value="ECO:0007669"/>
    <property type="project" value="UniProtKB-EC"/>
</dbReference>
<reference evidence="15" key="1">
    <citation type="journal article" date="2015" name="PLoS Genet.">
        <title>The dynamic genome and transcriptome of the human fungal pathogen Blastomyces and close relative Emmonsia.</title>
        <authorList>
            <person name="Munoz J.F."/>
            <person name="Gauthier G.M."/>
            <person name="Desjardins C.A."/>
            <person name="Gallo J.E."/>
            <person name="Holder J."/>
            <person name="Sullivan T.D."/>
            <person name="Marty A.J."/>
            <person name="Carmen J.C."/>
            <person name="Chen Z."/>
            <person name="Ding L."/>
            <person name="Gujja S."/>
            <person name="Magrini V."/>
            <person name="Misas E."/>
            <person name="Mitreva M."/>
            <person name="Priest M."/>
            <person name="Saif S."/>
            <person name="Whiston E.A."/>
            <person name="Young S."/>
            <person name="Zeng Q."/>
            <person name="Goldman W.E."/>
            <person name="Mardis E.R."/>
            <person name="Taylor J.W."/>
            <person name="McEwen J.G."/>
            <person name="Clay O.K."/>
            <person name="Klein B.S."/>
            <person name="Cuomo C.A."/>
        </authorList>
    </citation>
    <scope>NUCLEOTIDE SEQUENCE [LARGE SCALE GENOMIC DNA]</scope>
    <source>
        <strain evidence="15">UAMH 3008</strain>
    </source>
</reference>
<evidence type="ECO:0000313" key="15">
    <source>
        <dbReference type="Proteomes" id="UP000034164"/>
    </source>
</evidence>